<dbReference type="AlphaFoldDB" id="A0A643JTC5"/>
<accession>A0A643JTC5</accession>
<keyword evidence="1" id="KW-1133">Transmembrane helix</keyword>
<feature type="transmembrane region" description="Helical" evidence="1">
    <location>
        <begin position="31"/>
        <end position="51"/>
    </location>
</feature>
<feature type="transmembrane region" description="Helical" evidence="1">
    <location>
        <begin position="123"/>
        <end position="156"/>
    </location>
</feature>
<comment type="caution">
    <text evidence="2">The sequence shown here is derived from an EMBL/GenBank/DDBJ whole genome shotgun (WGS) entry which is preliminary data.</text>
</comment>
<feature type="transmembrane region" description="Helical" evidence="1">
    <location>
        <begin position="63"/>
        <end position="83"/>
    </location>
</feature>
<keyword evidence="1" id="KW-0472">Membrane</keyword>
<proteinExistence type="predicted"/>
<protein>
    <recommendedName>
        <fullName evidence="3">DUF4013 domain-containing protein</fullName>
    </recommendedName>
</protein>
<dbReference type="RefSeq" id="WP_151136234.1">
    <property type="nucleotide sequence ID" value="NZ_VZUS01000001.1"/>
</dbReference>
<gene>
    <name evidence="2" type="ORF">Hfx1149_05480</name>
</gene>
<evidence type="ECO:0008006" key="3">
    <source>
        <dbReference type="Google" id="ProtNLM"/>
    </source>
</evidence>
<reference evidence="2" key="1">
    <citation type="submission" date="2019-09" db="EMBL/GenBank/DDBJ databases">
        <title>Genomic analysis of Haloferax sp. CBA1149.</title>
        <authorList>
            <person name="Roh S.W."/>
        </authorList>
    </citation>
    <scope>NUCLEOTIDE SEQUENCE</scope>
    <source>
        <strain evidence="2">CBA1149</strain>
    </source>
</reference>
<dbReference type="EMBL" id="VZUS01000001">
    <property type="protein sequence ID" value="KAB1187510.1"/>
    <property type="molecule type" value="Genomic_DNA"/>
</dbReference>
<keyword evidence="1" id="KW-0812">Transmembrane</keyword>
<sequence>MKAALAAGYFGSIKSQLTTGEYDFVASARSYFAPFFVLTIVPFVVVLPFALRIGLNATTLPTDFVAIIGVFIVLFFISVYLLYATPYLVVLRDTSLLEAIRGSVSFAVRGGPYLSYFLGYGGFVLFISVFASAFVVTVPVIGLVGGIIGGGVLGLAMNITTMRFVADIDPESPDIGSWDNPEPGVAQIGLGDRS</sequence>
<evidence type="ECO:0000256" key="1">
    <source>
        <dbReference type="SAM" id="Phobius"/>
    </source>
</evidence>
<name>A0A643JTC5_9EURY</name>
<organism evidence="2">
    <name type="scientific">Haloferax sp. CBA1149</name>
    <dbReference type="NCBI Taxonomy" id="2650753"/>
    <lineage>
        <taxon>Archaea</taxon>
        <taxon>Methanobacteriati</taxon>
        <taxon>Methanobacteriota</taxon>
        <taxon>Stenosarchaea group</taxon>
        <taxon>Halobacteria</taxon>
        <taxon>Halobacteriales</taxon>
        <taxon>Haloferacaceae</taxon>
        <taxon>Haloferax</taxon>
    </lineage>
</organism>
<evidence type="ECO:0000313" key="2">
    <source>
        <dbReference type="EMBL" id="KAB1187510.1"/>
    </source>
</evidence>